<protein>
    <submittedName>
        <fullName evidence="1">YkgJ family cysteine cluster protein</fullName>
    </submittedName>
</protein>
<dbReference type="PANTHER" id="PTHR36931">
    <property type="entry name" value="UPF0153 PROTEIN YEIW"/>
    <property type="match status" value="1"/>
</dbReference>
<dbReference type="RefSeq" id="WP_369602534.1">
    <property type="nucleotide sequence ID" value="NZ_CP154858.1"/>
</dbReference>
<reference evidence="1" key="1">
    <citation type="submission" date="2024-05" db="EMBL/GenBank/DDBJ databases">
        <title>Genome sequencing of novel strain.</title>
        <authorList>
            <person name="Ganbat D."/>
            <person name="Ganbat S."/>
            <person name="Lee S.-J."/>
        </authorList>
    </citation>
    <scope>NUCLEOTIDE SEQUENCE</scope>
    <source>
        <strain evidence="1">SMD15-11</strain>
    </source>
</reference>
<proteinExistence type="predicted"/>
<organism evidence="1">
    <name type="scientific">Thermohahella caldifontis</name>
    <dbReference type="NCBI Taxonomy" id="3142973"/>
    <lineage>
        <taxon>Bacteria</taxon>
        <taxon>Pseudomonadati</taxon>
        <taxon>Pseudomonadota</taxon>
        <taxon>Gammaproteobacteria</taxon>
        <taxon>Oceanospirillales</taxon>
        <taxon>Hahellaceae</taxon>
        <taxon>Thermohahella</taxon>
    </lineage>
</organism>
<dbReference type="EMBL" id="CP154858">
    <property type="protein sequence ID" value="XDT73548.1"/>
    <property type="molecule type" value="Genomic_DNA"/>
</dbReference>
<dbReference type="Pfam" id="PF03692">
    <property type="entry name" value="CxxCxxCC"/>
    <property type="match status" value="1"/>
</dbReference>
<dbReference type="InterPro" id="IPR005358">
    <property type="entry name" value="Puta_zinc/iron-chelating_dom"/>
</dbReference>
<accession>A0AB39UZS2</accession>
<sequence length="99" mass="10414">MKCRIGCGACCIAPSISSPIPGMPEGKPAGIRCIHLDSSGKCSLFGLPERPKVCLDFDADPHVCGETTEDALINLTWLEQATQATDPLSAPPHRAPRSG</sequence>
<dbReference type="AlphaFoldDB" id="A0AB39UZS2"/>
<gene>
    <name evidence="1" type="ORF">AAIA72_06155</name>
</gene>
<dbReference type="PANTHER" id="PTHR36931:SF1">
    <property type="entry name" value="UPF0153 PROTEIN YEIW"/>
    <property type="match status" value="1"/>
</dbReference>
<name>A0AB39UZS2_9GAMM</name>
<evidence type="ECO:0000313" key="1">
    <source>
        <dbReference type="EMBL" id="XDT73548.1"/>
    </source>
</evidence>
<dbReference type="KEGG" id="tcd:AAIA72_06155"/>
<dbReference type="InterPro" id="IPR052572">
    <property type="entry name" value="UPF0153_domain"/>
</dbReference>